<evidence type="ECO:0000256" key="1">
    <source>
        <dbReference type="ARBA" id="ARBA00022723"/>
    </source>
</evidence>
<protein>
    <submittedName>
        <fullName evidence="3">Paraxanthine methyltransferase</fullName>
    </submittedName>
</protein>
<reference evidence="3 4" key="1">
    <citation type="submission" date="2020-06" db="EMBL/GenBank/DDBJ databases">
        <title>Transcriptomic and genomic resources for Thalictrum thalictroides and T. hernandezii: Facilitating candidate gene discovery in an emerging model plant lineage.</title>
        <authorList>
            <person name="Arias T."/>
            <person name="Riano-Pachon D.M."/>
            <person name="Di Stilio V.S."/>
        </authorList>
    </citation>
    <scope>NUCLEOTIDE SEQUENCE [LARGE SCALE GENOMIC DNA]</scope>
    <source>
        <strain evidence="4">cv. WT478/WT964</strain>
        <tissue evidence="3">Leaves</tissue>
    </source>
</reference>
<accession>A0A7J6VUG9</accession>
<dbReference type="EMBL" id="JABWDY010026378">
    <property type="protein sequence ID" value="KAF5188744.1"/>
    <property type="molecule type" value="Genomic_DNA"/>
</dbReference>
<dbReference type="GO" id="GO:0032259">
    <property type="term" value="P:methylation"/>
    <property type="evidence" value="ECO:0007669"/>
    <property type="project" value="UniProtKB-KW"/>
</dbReference>
<keyword evidence="2" id="KW-0460">Magnesium</keyword>
<dbReference type="Gene3D" id="3.40.50.150">
    <property type="entry name" value="Vaccinia Virus protein VP39"/>
    <property type="match status" value="1"/>
</dbReference>
<dbReference type="Pfam" id="PF03492">
    <property type="entry name" value="Methyltransf_7"/>
    <property type="match status" value="1"/>
</dbReference>
<gene>
    <name evidence="3" type="ORF">FRX31_021674</name>
</gene>
<dbReference type="SUPFAM" id="SSF53335">
    <property type="entry name" value="S-adenosyl-L-methionine-dependent methyltransferases"/>
    <property type="match status" value="1"/>
</dbReference>
<keyword evidence="3" id="KW-0489">Methyltransferase</keyword>
<sequence>MIEKKRIEARNGEIRETDANIMAIIIPESFPMNAGEGPLSYTQNSSHQKEGLLTSKAIIDEAIADRLDIKGFSTSGPFTIADFGCSTGPNTFVLVQNVIEAVESKYKQCPSLSSHVPEFQVYFNDHVSNDFNTLYKSIPFDKKYFAAGVPGSFFGRLFPKASLHFAHSSYALQWLSMAPAELLDKESPAWNKGRITYANAPDEVFKAFSAQFAKDMTSFLNARAEEVVPGGLVALLIVGTTDDVLSPQSVFIRLFDLMGSCLVEMAKLGLLGETEIDSFNMPVYSTSPKEMEGLIEENGCFSIESVEPIVHELPDAKTCSIHLRAGMEGVLKEHFGSEIMDELFHRFTKKLEENYILSKLPEELSVILKRKVIN</sequence>
<dbReference type="Proteomes" id="UP000554482">
    <property type="component" value="Unassembled WGS sequence"/>
</dbReference>
<name>A0A7J6VUG9_THATH</name>
<keyword evidence="3" id="KW-0808">Transferase</keyword>
<comment type="caution">
    <text evidence="3">The sequence shown here is derived from an EMBL/GenBank/DDBJ whole genome shotgun (WGS) entry which is preliminary data.</text>
</comment>
<keyword evidence="4" id="KW-1185">Reference proteome</keyword>
<dbReference type="Gene3D" id="1.10.1200.270">
    <property type="entry name" value="Methyltransferase, alpha-helical capping domain"/>
    <property type="match status" value="1"/>
</dbReference>
<evidence type="ECO:0000313" key="3">
    <source>
        <dbReference type="EMBL" id="KAF5188744.1"/>
    </source>
</evidence>
<dbReference type="InterPro" id="IPR029063">
    <property type="entry name" value="SAM-dependent_MTases_sf"/>
</dbReference>
<organism evidence="3 4">
    <name type="scientific">Thalictrum thalictroides</name>
    <name type="common">Rue-anemone</name>
    <name type="synonym">Anemone thalictroides</name>
    <dbReference type="NCBI Taxonomy" id="46969"/>
    <lineage>
        <taxon>Eukaryota</taxon>
        <taxon>Viridiplantae</taxon>
        <taxon>Streptophyta</taxon>
        <taxon>Embryophyta</taxon>
        <taxon>Tracheophyta</taxon>
        <taxon>Spermatophyta</taxon>
        <taxon>Magnoliopsida</taxon>
        <taxon>Ranunculales</taxon>
        <taxon>Ranunculaceae</taxon>
        <taxon>Thalictroideae</taxon>
        <taxon>Thalictrum</taxon>
    </lineage>
</organism>
<evidence type="ECO:0000313" key="4">
    <source>
        <dbReference type="Proteomes" id="UP000554482"/>
    </source>
</evidence>
<dbReference type="GO" id="GO:0046872">
    <property type="term" value="F:metal ion binding"/>
    <property type="evidence" value="ECO:0007669"/>
    <property type="project" value="UniProtKB-KW"/>
</dbReference>
<dbReference type="InterPro" id="IPR042086">
    <property type="entry name" value="MeTrfase_capping"/>
</dbReference>
<dbReference type="OrthoDB" id="1523883at2759"/>
<dbReference type="PANTHER" id="PTHR31009">
    <property type="entry name" value="S-ADENOSYL-L-METHIONINE:CARBOXYL METHYLTRANSFERASE FAMILY PROTEIN"/>
    <property type="match status" value="1"/>
</dbReference>
<proteinExistence type="predicted"/>
<dbReference type="InterPro" id="IPR005299">
    <property type="entry name" value="MeTrfase_7"/>
</dbReference>
<dbReference type="GO" id="GO:0008168">
    <property type="term" value="F:methyltransferase activity"/>
    <property type="evidence" value="ECO:0007669"/>
    <property type="project" value="UniProtKB-KW"/>
</dbReference>
<keyword evidence="1" id="KW-0479">Metal-binding</keyword>
<evidence type="ECO:0000256" key="2">
    <source>
        <dbReference type="ARBA" id="ARBA00022842"/>
    </source>
</evidence>
<dbReference type="AlphaFoldDB" id="A0A7J6VUG9"/>